<organism evidence="1 2">
    <name type="scientific">Oceanobacillus luteolus</name>
    <dbReference type="NCBI Taxonomy" id="1274358"/>
    <lineage>
        <taxon>Bacteria</taxon>
        <taxon>Bacillati</taxon>
        <taxon>Bacillota</taxon>
        <taxon>Bacilli</taxon>
        <taxon>Bacillales</taxon>
        <taxon>Bacillaceae</taxon>
        <taxon>Oceanobacillus</taxon>
    </lineage>
</organism>
<evidence type="ECO:0000313" key="2">
    <source>
        <dbReference type="Proteomes" id="UP001597221"/>
    </source>
</evidence>
<dbReference type="Proteomes" id="UP001597221">
    <property type="component" value="Unassembled WGS sequence"/>
</dbReference>
<dbReference type="RefSeq" id="WP_379598230.1">
    <property type="nucleotide sequence ID" value="NZ_JBHUDE010000134.1"/>
</dbReference>
<name>A0ABW4HVK1_9BACI</name>
<evidence type="ECO:0008006" key="3">
    <source>
        <dbReference type="Google" id="ProtNLM"/>
    </source>
</evidence>
<keyword evidence="2" id="KW-1185">Reference proteome</keyword>
<reference evidence="2" key="1">
    <citation type="journal article" date="2019" name="Int. J. Syst. Evol. Microbiol.">
        <title>The Global Catalogue of Microorganisms (GCM) 10K type strain sequencing project: providing services to taxonomists for standard genome sequencing and annotation.</title>
        <authorList>
            <consortium name="The Broad Institute Genomics Platform"/>
            <consortium name="The Broad Institute Genome Sequencing Center for Infectious Disease"/>
            <person name="Wu L."/>
            <person name="Ma J."/>
        </authorList>
    </citation>
    <scope>NUCLEOTIDE SEQUENCE [LARGE SCALE GENOMIC DNA]</scope>
    <source>
        <strain evidence="2">CGMCC 1.12376</strain>
    </source>
</reference>
<comment type="caution">
    <text evidence="1">The sequence shown here is derived from an EMBL/GenBank/DDBJ whole genome shotgun (WGS) entry which is preliminary data.</text>
</comment>
<accession>A0ABW4HVK1</accession>
<proteinExistence type="predicted"/>
<gene>
    <name evidence="1" type="ORF">ACFSBH_14385</name>
</gene>
<sequence length="100" mass="11951">MKEKIYILNKNAQYVGKSEEEIIIHVKNKDKYYSFPDEISYMLLSFNGIRTVEQIIDDTSEYFGIKRAIIEAFINYYIEKLINNGVIVENYEYYKAQQSR</sequence>
<protein>
    <recommendedName>
        <fullName evidence="3">PqqD family protein</fullName>
    </recommendedName>
</protein>
<evidence type="ECO:0000313" key="1">
    <source>
        <dbReference type="EMBL" id="MFD1608810.1"/>
    </source>
</evidence>
<dbReference type="EMBL" id="JBHUDE010000134">
    <property type="protein sequence ID" value="MFD1608810.1"/>
    <property type="molecule type" value="Genomic_DNA"/>
</dbReference>